<comment type="caution">
    <text evidence="4">The sequence shown here is derived from an EMBL/GenBank/DDBJ whole genome shotgun (WGS) entry which is preliminary data.</text>
</comment>
<evidence type="ECO:0000256" key="3">
    <source>
        <dbReference type="ARBA" id="ARBA00023300"/>
    </source>
</evidence>
<name>A0AAV3QU60_LITER</name>
<evidence type="ECO:0000313" key="5">
    <source>
        <dbReference type="Proteomes" id="UP001454036"/>
    </source>
</evidence>
<dbReference type="InterPro" id="IPR003435">
    <property type="entry name" value="Chaperonin_RcbX"/>
</dbReference>
<evidence type="ECO:0000256" key="1">
    <source>
        <dbReference type="ARBA" id="ARBA00022531"/>
    </source>
</evidence>
<dbReference type="PANTHER" id="PTHR33791">
    <property type="entry name" value="CHAPERONIN-LIKE RBCX PROTEIN 1, CHLOROPLASTIC"/>
    <property type="match status" value="1"/>
</dbReference>
<evidence type="ECO:0000256" key="2">
    <source>
        <dbReference type="ARBA" id="ARBA00023186"/>
    </source>
</evidence>
<sequence length="221" mass="25660">MAGSIVVRSFSDKVSCPCLCLYSTSKKRVEHGFLKKFSQRKGLKKVVSVNLSSPFVDAWYEWRLSAKMLAGAAAVGCLRKNQKLLRLTIVDELEDQYEELYEDVKNEMINYISYKAVKTVLHQLYEMNPPQYKWFHNFIAENVPNTGKGFLQTLAKENQELAERVMITRIHLYKRWIKVCDHAQMYERISVENTELMRERLVETVIWPSEDADSAVNPDGI</sequence>
<protein>
    <recommendedName>
        <fullName evidence="6">Chaperonin-like RbcX protein</fullName>
    </recommendedName>
</protein>
<dbReference type="Pfam" id="PF02341">
    <property type="entry name" value="RbcX"/>
    <property type="match status" value="1"/>
</dbReference>
<dbReference type="SUPFAM" id="SSF158615">
    <property type="entry name" value="RbcX-like"/>
    <property type="match status" value="1"/>
</dbReference>
<dbReference type="PANTHER" id="PTHR33791:SF11">
    <property type="entry name" value="CHAPERONIN-LIKE RBCX PROTEIN"/>
    <property type="match status" value="1"/>
</dbReference>
<dbReference type="InterPro" id="IPR038052">
    <property type="entry name" value="Chaperonin_RbcX_sf"/>
</dbReference>
<gene>
    <name evidence="4" type="ORF">LIER_22464</name>
</gene>
<organism evidence="4 5">
    <name type="scientific">Lithospermum erythrorhizon</name>
    <name type="common">Purple gromwell</name>
    <name type="synonym">Lithospermum officinale var. erythrorhizon</name>
    <dbReference type="NCBI Taxonomy" id="34254"/>
    <lineage>
        <taxon>Eukaryota</taxon>
        <taxon>Viridiplantae</taxon>
        <taxon>Streptophyta</taxon>
        <taxon>Embryophyta</taxon>
        <taxon>Tracheophyta</taxon>
        <taxon>Spermatophyta</taxon>
        <taxon>Magnoliopsida</taxon>
        <taxon>eudicotyledons</taxon>
        <taxon>Gunneridae</taxon>
        <taxon>Pentapetalae</taxon>
        <taxon>asterids</taxon>
        <taxon>lamiids</taxon>
        <taxon>Boraginales</taxon>
        <taxon>Boraginaceae</taxon>
        <taxon>Boraginoideae</taxon>
        <taxon>Lithospermeae</taxon>
        <taxon>Lithospermum</taxon>
    </lineage>
</organism>
<proteinExistence type="predicted"/>
<keyword evidence="1" id="KW-0602">Photosynthesis</keyword>
<evidence type="ECO:0000313" key="4">
    <source>
        <dbReference type="EMBL" id="GAA0167560.1"/>
    </source>
</evidence>
<keyword evidence="5" id="KW-1185">Reference proteome</keyword>
<accession>A0AAV3QU60</accession>
<dbReference type="Proteomes" id="UP001454036">
    <property type="component" value="Unassembled WGS sequence"/>
</dbReference>
<reference evidence="4 5" key="1">
    <citation type="submission" date="2024-01" db="EMBL/GenBank/DDBJ databases">
        <title>The complete chloroplast genome sequence of Lithospermum erythrorhizon: insights into the phylogenetic relationship among Boraginaceae species and the maternal lineages of purple gromwells.</title>
        <authorList>
            <person name="Okada T."/>
            <person name="Watanabe K."/>
        </authorList>
    </citation>
    <scope>NUCLEOTIDE SEQUENCE [LARGE SCALE GENOMIC DNA]</scope>
</reference>
<dbReference type="GO" id="GO:0044183">
    <property type="term" value="F:protein folding chaperone"/>
    <property type="evidence" value="ECO:0007669"/>
    <property type="project" value="InterPro"/>
</dbReference>
<evidence type="ECO:0008006" key="6">
    <source>
        <dbReference type="Google" id="ProtNLM"/>
    </source>
</evidence>
<dbReference type="GO" id="GO:0110102">
    <property type="term" value="P:ribulose bisphosphate carboxylase complex assembly"/>
    <property type="evidence" value="ECO:0007669"/>
    <property type="project" value="InterPro"/>
</dbReference>
<dbReference type="AlphaFoldDB" id="A0AAV3QU60"/>
<dbReference type="GO" id="GO:0015979">
    <property type="term" value="P:photosynthesis"/>
    <property type="evidence" value="ECO:0007669"/>
    <property type="project" value="UniProtKB-KW"/>
</dbReference>
<dbReference type="EMBL" id="BAABME010006138">
    <property type="protein sequence ID" value="GAA0167560.1"/>
    <property type="molecule type" value="Genomic_DNA"/>
</dbReference>
<dbReference type="Gene3D" id="1.10.1200.210">
    <property type="entry name" value="Chaperonin-like RbcX"/>
    <property type="match status" value="1"/>
</dbReference>
<keyword evidence="2" id="KW-0143">Chaperone</keyword>
<dbReference type="GO" id="GO:0015977">
    <property type="term" value="P:carbon fixation"/>
    <property type="evidence" value="ECO:0007669"/>
    <property type="project" value="UniProtKB-KW"/>
</dbReference>
<keyword evidence="3" id="KW-0120">Carbon dioxide fixation</keyword>